<comment type="caution">
    <text evidence="1">The sequence shown here is derived from an EMBL/GenBank/DDBJ whole genome shotgun (WGS) entry which is preliminary data.</text>
</comment>
<dbReference type="Gene3D" id="1.10.10.10">
    <property type="entry name" value="Winged helix-like DNA-binding domain superfamily/Winged helix DNA-binding domain"/>
    <property type="match status" value="1"/>
</dbReference>
<proteinExistence type="predicted"/>
<evidence type="ECO:0000313" key="1">
    <source>
        <dbReference type="EMBL" id="MFM9414356.1"/>
    </source>
</evidence>
<dbReference type="Proteomes" id="UP001631949">
    <property type="component" value="Unassembled WGS sequence"/>
</dbReference>
<gene>
    <name evidence="1" type="ORF">ACKQTC_08250</name>
</gene>
<dbReference type="InterPro" id="IPR036388">
    <property type="entry name" value="WH-like_DNA-bd_sf"/>
</dbReference>
<organism evidence="1 2">
    <name type="scientific">Peptococcus simiae</name>
    <dbReference type="NCBI Taxonomy" id="1643805"/>
    <lineage>
        <taxon>Bacteria</taxon>
        <taxon>Bacillati</taxon>
        <taxon>Bacillota</taxon>
        <taxon>Clostridia</taxon>
        <taxon>Eubacteriales</taxon>
        <taxon>Peptococcaceae</taxon>
        <taxon>Peptococcus</taxon>
    </lineage>
</organism>
<reference evidence="1 2" key="1">
    <citation type="journal article" date="2016" name="Int. J. Syst. Evol. Microbiol.">
        <title>Peptococcus simiae sp. nov., isolated from rhesus macaque faeces and emended description of the genus Peptococcus.</title>
        <authorList>
            <person name="Shkoporov A.N."/>
            <person name="Efimov B.A."/>
            <person name="Kondova I."/>
            <person name="Ouwerling B."/>
            <person name="Chaplin A.V."/>
            <person name="Shcherbakova V.A."/>
            <person name="Langermans J.A.M."/>
        </authorList>
    </citation>
    <scope>NUCLEOTIDE SEQUENCE [LARGE SCALE GENOMIC DNA]</scope>
    <source>
        <strain evidence="1 2">M108</strain>
    </source>
</reference>
<evidence type="ECO:0000313" key="2">
    <source>
        <dbReference type="Proteomes" id="UP001631949"/>
    </source>
</evidence>
<sequence length="108" mass="12502">MQAFKNRGNSESPGVAGNSFADLLKESLFEEMKPLIDEYIEAKLDQLAYRGWPEYIQRRDIEKYVGCSKSTFDRWVKEGLPIIKNGGPNGQVMVRSSDLRMWLDRKEK</sequence>
<name>A0ABW9H341_9FIRM</name>
<accession>A0ABW9H341</accession>
<dbReference type="RefSeq" id="WP_408977970.1">
    <property type="nucleotide sequence ID" value="NZ_JBJUVG010000014.1"/>
</dbReference>
<dbReference type="SUPFAM" id="SSF46955">
    <property type="entry name" value="Putative DNA-binding domain"/>
    <property type="match status" value="1"/>
</dbReference>
<protein>
    <submittedName>
        <fullName evidence="1">Helix-turn-helix transcriptional regulator</fullName>
    </submittedName>
</protein>
<dbReference type="EMBL" id="JBJUVG010000014">
    <property type="protein sequence ID" value="MFM9414356.1"/>
    <property type="molecule type" value="Genomic_DNA"/>
</dbReference>
<dbReference type="InterPro" id="IPR009061">
    <property type="entry name" value="DNA-bd_dom_put_sf"/>
</dbReference>
<keyword evidence="2" id="KW-1185">Reference proteome</keyword>